<dbReference type="EMBL" id="SWLG01000001">
    <property type="protein sequence ID" value="TLS38871.1"/>
    <property type="molecule type" value="Genomic_DNA"/>
</dbReference>
<evidence type="ECO:0000313" key="2">
    <source>
        <dbReference type="EMBL" id="TLS38871.1"/>
    </source>
</evidence>
<accession>A0A5R9F760</accession>
<gene>
    <name evidence="2" type="ORF">FCL54_00720</name>
</gene>
<reference evidence="2 3" key="1">
    <citation type="submission" date="2019-04" db="EMBL/GenBank/DDBJ databases">
        <title>Bacillus caeni sp. nov., a bacterium isolated from mangrove sediment.</title>
        <authorList>
            <person name="Huang H."/>
            <person name="Mo K."/>
            <person name="Hu Y."/>
        </authorList>
    </citation>
    <scope>NUCLEOTIDE SEQUENCE [LARGE SCALE GENOMIC DNA]</scope>
    <source>
        <strain evidence="2 3">HB172195</strain>
    </source>
</reference>
<dbReference type="AlphaFoldDB" id="A0A5R9F760"/>
<evidence type="ECO:0000256" key="1">
    <source>
        <dbReference type="SAM" id="MobiDB-lite"/>
    </source>
</evidence>
<protein>
    <submittedName>
        <fullName evidence="2">Uncharacterized protein</fullName>
    </submittedName>
</protein>
<proteinExistence type="predicted"/>
<feature type="region of interest" description="Disordered" evidence="1">
    <location>
        <begin position="63"/>
        <end position="91"/>
    </location>
</feature>
<sequence length="241" mass="27307">MDIFKFILLIGLILLIINIIKPVTAGLNRKRALYGAAVCFLAYYYFIGFDPAAKETVIQDSSISAKEEKKDKPGQKESNKQKDNDKSDEPAKVELEGLEDIEIVMDIPSMMGLTIEEFIKKAGKPPKENPENSEVLTYDNFSVKTKDNIVYELTYYPEGLTYSEDNALLLAMLGFPLAELTKASNPLGVPRSFYLMGGYSDINVIGKWDKPLEEYEGEEIPIDYIYVKKEIYQKQEEVAEE</sequence>
<comment type="caution">
    <text evidence="2">The sequence shown here is derived from an EMBL/GenBank/DDBJ whole genome shotgun (WGS) entry which is preliminary data.</text>
</comment>
<feature type="compositionally biased region" description="Basic and acidic residues" evidence="1">
    <location>
        <begin position="65"/>
        <end position="91"/>
    </location>
</feature>
<name>A0A5R9F760_9BACL</name>
<evidence type="ECO:0000313" key="3">
    <source>
        <dbReference type="Proteomes" id="UP000308230"/>
    </source>
</evidence>
<dbReference type="Proteomes" id="UP000308230">
    <property type="component" value="Unassembled WGS sequence"/>
</dbReference>
<dbReference type="OrthoDB" id="2963967at2"/>
<keyword evidence="3" id="KW-1185">Reference proteome</keyword>
<organism evidence="2 3">
    <name type="scientific">Exobacillus caeni</name>
    <dbReference type="NCBI Taxonomy" id="2574798"/>
    <lineage>
        <taxon>Bacteria</taxon>
        <taxon>Bacillati</taxon>
        <taxon>Bacillota</taxon>
        <taxon>Bacilli</taxon>
        <taxon>Bacillales</taxon>
        <taxon>Guptibacillaceae</taxon>
        <taxon>Exobacillus</taxon>
    </lineage>
</organism>
<dbReference type="RefSeq" id="WP_138122142.1">
    <property type="nucleotide sequence ID" value="NZ_SWLG01000001.1"/>
</dbReference>